<evidence type="ECO:0000256" key="8">
    <source>
        <dbReference type="ARBA" id="ARBA00022660"/>
    </source>
</evidence>
<keyword evidence="7" id="KW-0597">Phosphoprotein</keyword>
<protein>
    <recommendedName>
        <fullName evidence="5">NADH dehydrogenase [ubiquinone] 1 beta subcomplex subunit 9</fullName>
    </recommendedName>
    <alternativeName>
        <fullName evidence="14">Complex I-B22</fullName>
    </alternativeName>
    <alternativeName>
        <fullName evidence="15">NADH-ubiquinone oxidoreductase B22 subunit</fullName>
    </alternativeName>
</protein>
<name>A0A9W8B8X5_9FUNG</name>
<keyword evidence="13" id="KW-0472">Membrane</keyword>
<keyword evidence="9" id="KW-0999">Mitochondrion inner membrane</keyword>
<evidence type="ECO:0000256" key="9">
    <source>
        <dbReference type="ARBA" id="ARBA00022792"/>
    </source>
</evidence>
<evidence type="ECO:0000313" key="18">
    <source>
        <dbReference type="Proteomes" id="UP001151582"/>
    </source>
</evidence>
<dbReference type="InterPro" id="IPR045292">
    <property type="entry name" value="Complex1_LYR_NDUFB9_LYRM3"/>
</dbReference>
<sequence>MTPHARRVCSLYRKALRTSLDWIVVRDTWRQAACFIRLRIEENRHVTDPKIAKQLTDNFAKELEHYTHPDPFIAPASPGGNLWERNKLWDNAPPKELLK</sequence>
<dbReference type="InterPro" id="IPR033034">
    <property type="entry name" value="NDUFB9"/>
</dbReference>
<keyword evidence="12" id="KW-0496">Mitochondrion</keyword>
<evidence type="ECO:0000256" key="14">
    <source>
        <dbReference type="ARBA" id="ARBA00030192"/>
    </source>
</evidence>
<evidence type="ECO:0000256" key="10">
    <source>
        <dbReference type="ARBA" id="ARBA00022982"/>
    </source>
</evidence>
<keyword evidence="6" id="KW-0813">Transport</keyword>
<dbReference type="EMBL" id="JANBQB010000001">
    <property type="protein sequence ID" value="KAJ1985373.1"/>
    <property type="molecule type" value="Genomic_DNA"/>
</dbReference>
<dbReference type="PANTHER" id="PTHR12868">
    <property type="entry name" value="NADH-UBIQUINONE OXIDOREDUCTASE B22 SUBUNIT"/>
    <property type="match status" value="1"/>
</dbReference>
<comment type="subcellular location">
    <subcellularLocation>
        <location evidence="2">Mitochondrion inner membrane</location>
        <topology evidence="2">Peripheral membrane protein</topology>
        <orientation evidence="2">Matrix side</orientation>
    </subcellularLocation>
</comment>
<dbReference type="GO" id="GO:0005743">
    <property type="term" value="C:mitochondrial inner membrane"/>
    <property type="evidence" value="ECO:0007669"/>
    <property type="project" value="UniProtKB-SubCell"/>
</dbReference>
<dbReference type="AlphaFoldDB" id="A0A9W8B8X5"/>
<comment type="caution">
    <text evidence="17">The sequence shown here is derived from an EMBL/GenBank/DDBJ whole genome shotgun (WGS) entry which is preliminary data.</text>
</comment>
<evidence type="ECO:0000256" key="6">
    <source>
        <dbReference type="ARBA" id="ARBA00022448"/>
    </source>
</evidence>
<reference evidence="17" key="1">
    <citation type="submission" date="2022-07" db="EMBL/GenBank/DDBJ databases">
        <title>Phylogenomic reconstructions and comparative analyses of Kickxellomycotina fungi.</title>
        <authorList>
            <person name="Reynolds N.K."/>
            <person name="Stajich J.E."/>
            <person name="Barry K."/>
            <person name="Grigoriev I.V."/>
            <person name="Crous P."/>
            <person name="Smith M.E."/>
        </authorList>
    </citation>
    <scope>NUCLEOTIDE SEQUENCE</scope>
    <source>
        <strain evidence="17">RSA 567</strain>
    </source>
</reference>
<keyword evidence="18" id="KW-1185">Reference proteome</keyword>
<dbReference type="PANTHER" id="PTHR12868:SF0">
    <property type="entry name" value="NADH DEHYDROGENASE [UBIQUINONE] 1 BETA SUBCOMPLEX SUBUNIT 9"/>
    <property type="match status" value="1"/>
</dbReference>
<evidence type="ECO:0000256" key="15">
    <source>
        <dbReference type="ARBA" id="ARBA00032528"/>
    </source>
</evidence>
<evidence type="ECO:0000259" key="16">
    <source>
        <dbReference type="Pfam" id="PF05347"/>
    </source>
</evidence>
<dbReference type="Pfam" id="PF05347">
    <property type="entry name" value="Complex1_LYR"/>
    <property type="match status" value="1"/>
</dbReference>
<dbReference type="Proteomes" id="UP001151582">
    <property type="component" value="Unassembled WGS sequence"/>
</dbReference>
<keyword evidence="10" id="KW-0249">Electron transport</keyword>
<evidence type="ECO:0000256" key="1">
    <source>
        <dbReference type="ARBA" id="ARBA00002920"/>
    </source>
</evidence>
<evidence type="ECO:0000256" key="5">
    <source>
        <dbReference type="ARBA" id="ARBA00018684"/>
    </source>
</evidence>
<evidence type="ECO:0000256" key="2">
    <source>
        <dbReference type="ARBA" id="ARBA00004443"/>
    </source>
</evidence>
<comment type="function">
    <text evidence="1">Accessory subunit of the mitochondrial membrane respiratory chain NADH dehydrogenase (Complex I), that is believed to be not involved in catalysis. Complex I functions in the transfer of electrons from NADH to the respiratory chain. The immediate electron acceptor for the enzyme is believed to be ubiquinone.</text>
</comment>
<comment type="subunit">
    <text evidence="4">Mammalian complex I is composed of 45 different subunits.</text>
</comment>
<evidence type="ECO:0000256" key="3">
    <source>
        <dbReference type="ARBA" id="ARBA00009508"/>
    </source>
</evidence>
<evidence type="ECO:0000256" key="4">
    <source>
        <dbReference type="ARBA" id="ARBA00011790"/>
    </source>
</evidence>
<comment type="similarity">
    <text evidence="3">Belongs to the complex I LYR family.</text>
</comment>
<evidence type="ECO:0000256" key="7">
    <source>
        <dbReference type="ARBA" id="ARBA00022553"/>
    </source>
</evidence>
<keyword evidence="11" id="KW-0007">Acetylation</keyword>
<feature type="domain" description="Complex 1 LYR protein" evidence="16">
    <location>
        <begin position="6"/>
        <end position="63"/>
    </location>
</feature>
<dbReference type="CDD" id="cd20263">
    <property type="entry name" value="Complex1_LYR_NDUFB9_LYRM3"/>
    <property type="match status" value="1"/>
</dbReference>
<dbReference type="InterPro" id="IPR008011">
    <property type="entry name" value="Complex1_LYR_dom"/>
</dbReference>
<keyword evidence="8" id="KW-0679">Respiratory chain</keyword>
<dbReference type="OrthoDB" id="13598at2759"/>
<evidence type="ECO:0000256" key="13">
    <source>
        <dbReference type="ARBA" id="ARBA00023136"/>
    </source>
</evidence>
<organism evidence="17 18">
    <name type="scientific">Dimargaris verticillata</name>
    <dbReference type="NCBI Taxonomy" id="2761393"/>
    <lineage>
        <taxon>Eukaryota</taxon>
        <taxon>Fungi</taxon>
        <taxon>Fungi incertae sedis</taxon>
        <taxon>Zoopagomycota</taxon>
        <taxon>Kickxellomycotina</taxon>
        <taxon>Dimargaritomycetes</taxon>
        <taxon>Dimargaritales</taxon>
        <taxon>Dimargaritaceae</taxon>
        <taxon>Dimargaris</taxon>
    </lineage>
</organism>
<dbReference type="GO" id="GO:0006120">
    <property type="term" value="P:mitochondrial electron transport, NADH to ubiquinone"/>
    <property type="evidence" value="ECO:0007669"/>
    <property type="project" value="InterPro"/>
</dbReference>
<evidence type="ECO:0000313" key="17">
    <source>
        <dbReference type="EMBL" id="KAJ1985373.1"/>
    </source>
</evidence>
<accession>A0A9W8B8X5</accession>
<gene>
    <name evidence="17" type="ORF">H4R34_000027</name>
</gene>
<proteinExistence type="inferred from homology"/>
<evidence type="ECO:0000256" key="12">
    <source>
        <dbReference type="ARBA" id="ARBA00023128"/>
    </source>
</evidence>
<evidence type="ECO:0000256" key="11">
    <source>
        <dbReference type="ARBA" id="ARBA00022990"/>
    </source>
</evidence>